<dbReference type="InterPro" id="IPR008964">
    <property type="entry name" value="Invasin/intimin_cell_adhesion"/>
</dbReference>
<accession>C0CJ11</accession>
<dbReference type="Proteomes" id="UP000003100">
    <property type="component" value="Unassembled WGS sequence"/>
</dbReference>
<feature type="transmembrane region" description="Helical" evidence="4">
    <location>
        <begin position="37"/>
        <end position="60"/>
    </location>
</feature>
<evidence type="ECO:0000256" key="1">
    <source>
        <dbReference type="ARBA" id="ARBA00004196"/>
    </source>
</evidence>
<dbReference type="eggNOG" id="COG4886">
    <property type="taxonomic scope" value="Bacteria"/>
</dbReference>
<dbReference type="Gene3D" id="2.60.40.4270">
    <property type="entry name" value="Listeria-Bacteroides repeat domain"/>
    <property type="match status" value="3"/>
</dbReference>
<dbReference type="InterPro" id="IPR013783">
    <property type="entry name" value="Ig-like_fold"/>
</dbReference>
<evidence type="ECO:0000256" key="2">
    <source>
        <dbReference type="ARBA" id="ARBA00022737"/>
    </source>
</evidence>
<dbReference type="EMBL" id="ACBZ01000034">
    <property type="protein sequence ID" value="EEG50240.1"/>
    <property type="molecule type" value="Genomic_DNA"/>
</dbReference>
<evidence type="ECO:0000313" key="6">
    <source>
        <dbReference type="EMBL" id="EEG50240.1"/>
    </source>
</evidence>
<dbReference type="InterPro" id="IPR036116">
    <property type="entry name" value="FN3_sf"/>
</dbReference>
<protein>
    <recommendedName>
        <fullName evidence="5">Fibronectin type-III domain-containing protein</fullName>
    </recommendedName>
</protein>
<dbReference type="InterPro" id="IPR008930">
    <property type="entry name" value="Terpenoid_cyclase/PrenylTrfase"/>
</dbReference>
<evidence type="ECO:0000313" key="7">
    <source>
        <dbReference type="Proteomes" id="UP000003100"/>
    </source>
</evidence>
<keyword evidence="2" id="KW-0677">Repeat</keyword>
<dbReference type="eggNOG" id="COG2340">
    <property type="taxonomic scope" value="Bacteria"/>
</dbReference>
<keyword evidence="4" id="KW-0472">Membrane</keyword>
<proteinExistence type="predicted"/>
<sequence length="1678" mass="184137">MFSTGLAEGCFCWENYIFNLIREDTMKKRKDKVWKRILAFSLACILVVPASVTSIFAGAWDASDSKKFSELRFWENEAPGIRFYINAAARYELETVQEPGYGTNSGDWTVMDLLRGMYTGLDYLNYIPENYFENYYERAVGEVIEREGVLDKSKSTEYSRLMLALSALGKSVYDVGGYDFIDILSQSYKYSYGQGLNGPIWELIALNTGGYELYEPPSSYEEGDINTEGRMLDYIMRSEIRDSENTIGGWVLNLASAGNSADVDITGMALQALAPYYLDEEKYIATGAETPYGEFVQAVERGVYSLYQMQSSNGGFGGWGSNINSESTVQVLVALTALGIDPLAKSIELENIGKSCSFVTTGNVVDGVWSNNMVDALLSFWAKNSGSSEAVGGFKHVVSGNDGGGGAGHDVNGMATDQALYGLIAYDRFLNGENPLYDMTDMTDGSYTEMTPVSYTITFDGNGAGEAKTETYSPYAEVNITAGEPSDEEAFVCWNSEPDGSGTTYWPGEVLSMPEENITLYAMYGDVVFDLTLELNGGKLAEDVTVPDTYTPMDDDWELPTAEEIFREGYDFQGWYTNADFEGKPVKVLEKGSYGDKTFYAKWTLIYDKISEFGSYVSKLEIGNITMSDRTTIQKARALYDSMTEAEKEDGACKLYYSTLVAAEEELHELEESMDAAEVVISLIDNLGDSITLEQQEVIEEARAEYDALTDEEKELITNYEKLVEAEATLEILVLDKETAEAVKEQIKNIGEVTLESETAILEARMAYNDLTESQKAYISDYYVGVLEDAEAALTALQEQAERIANVQELIAQIPEELSLEDDSFQLAAQAKAAYIALPSDEKGMIDQQEVARMEEALNVLYELAQEQMGEEDYAAAMDVSVQIAAFSGEITLEQEEELLAVREAFDGLTVVQQALVENYFSLVKLEMDLEQLKADVELAAQVDELIAQIGEVTLDSADYVASVRTEYQRLTSEQKALVENYQVLVDAENALAVIKYDYQRAEKVTEKILAIGEVTLKSESAILKAEKAYEALTEEQKKYVSAETLQILKDARTEYDRLYSLVLKKITLSEISITLKPGENHSLTVNYDPEDTISDKTVTWSTSNPDIVTVENGVVTAVGNGEAAVLAKVGKLSAICQVHVKTPLEGITLSETSISLAKGQYSYLKVGYLPEDSSEYPEVVWSTSDKKVATVDNGKVSAVGGGDATITATVGTFSESCEVKVYPYAIDYVLNGGTNNSENTPGYTGPWTVTLKDPTRAGYKFDGWYTDAKYKNRITKIQKGSAKDYTLYAKWTKVTAPGRPTIKSLENTANGTMKQTLSKKVTGADGYEVVYSTNSSMSDAVSIHTAYSYKTITGLTTGETYYVKVRAYTEDSTGDKIYGSYSTAKKVTLTIPAKPVISQITTKDNKSLTVSLKEKAEGAYGYQIVVATNTKFTTGKKTVNTTATTKSITGLQAGKTYYIKVRAMSKVNGKNTFGSYTTMRSIKLTAAPGKPTIKSITNTANGSMKVTLTSKISGADGYQIVYSTSSSMSNPVSVYTAYSAKTITGLTTGKTYYVKERAYTKDVNGNKVYGSYSSVKKVALTIPATPVVSKITNSSSKAMTVSLSEKAEGAYGYQIVIATNLKFNEGKKIVNTTALNKTITGLQKGKTYYIKVRAMSKVNGKNTFGSYTKARSLKITK</sequence>
<dbReference type="Pfam" id="PF09479">
    <property type="entry name" value="Flg_new"/>
    <property type="match status" value="3"/>
</dbReference>
<dbReference type="Gene3D" id="2.60.40.10">
    <property type="entry name" value="Immunoglobulins"/>
    <property type="match status" value="4"/>
</dbReference>
<keyword evidence="4" id="KW-0812">Transmembrane</keyword>
<dbReference type="SMART" id="SM00060">
    <property type="entry name" value="FN3"/>
    <property type="match status" value="4"/>
</dbReference>
<dbReference type="InterPro" id="IPR003961">
    <property type="entry name" value="FN3_dom"/>
</dbReference>
<dbReference type="SUPFAM" id="SSF48239">
    <property type="entry name" value="Terpenoid cyclases/Protein prenyltransferases"/>
    <property type="match status" value="1"/>
</dbReference>
<dbReference type="eggNOG" id="COG5492">
    <property type="taxonomic scope" value="Bacteria"/>
</dbReference>
<dbReference type="InterPro" id="IPR042229">
    <property type="entry name" value="Listeria/Bacterioides_rpt_sf"/>
</dbReference>
<dbReference type="InterPro" id="IPR050991">
    <property type="entry name" value="ECM_Regulatory_Proteins"/>
</dbReference>
<dbReference type="Pfam" id="PF02368">
    <property type="entry name" value="Big_2"/>
    <property type="match status" value="2"/>
</dbReference>
<reference evidence="6 7" key="2">
    <citation type="submission" date="2009-02" db="EMBL/GenBank/DDBJ databases">
        <title>Draft genome sequence of Blautia hydrogenotrophica DSM 10507 (Ruminococcus hydrogenotrophicus DSM 10507).</title>
        <authorList>
            <person name="Sudarsanam P."/>
            <person name="Ley R."/>
            <person name="Guruge J."/>
            <person name="Turnbaugh P.J."/>
            <person name="Mahowald M."/>
            <person name="Liep D."/>
            <person name="Gordon J."/>
        </authorList>
    </citation>
    <scope>NUCLEOTIDE SEQUENCE [LARGE SCALE GENOMIC DNA]</scope>
    <source>
        <strain evidence="7">DSM 10507 / JCM 14656 / S5a33</strain>
    </source>
</reference>
<dbReference type="InterPro" id="IPR013378">
    <property type="entry name" value="InlB-like_B-rpt"/>
</dbReference>
<dbReference type="SUPFAM" id="SSF49265">
    <property type="entry name" value="Fibronectin type III"/>
    <property type="match status" value="2"/>
</dbReference>
<dbReference type="PATRIC" id="fig|476272.21.peg.3834"/>
<dbReference type="SUPFAM" id="SSF49373">
    <property type="entry name" value="Invasin/intimin cell-adhesion fragments"/>
    <property type="match status" value="2"/>
</dbReference>
<name>C0CJ11_BLAHS</name>
<gene>
    <name evidence="6" type="ORF">RUMHYD_00828</name>
</gene>
<dbReference type="PROSITE" id="PS50853">
    <property type="entry name" value="FN3"/>
    <property type="match status" value="1"/>
</dbReference>
<evidence type="ECO:0000256" key="4">
    <source>
        <dbReference type="SAM" id="Phobius"/>
    </source>
</evidence>
<reference evidence="6 7" key="1">
    <citation type="submission" date="2009-01" db="EMBL/GenBank/DDBJ databases">
        <authorList>
            <person name="Fulton L."/>
            <person name="Clifton S."/>
            <person name="Fulton B."/>
            <person name="Xu J."/>
            <person name="Minx P."/>
            <person name="Pepin K.H."/>
            <person name="Johnson M."/>
            <person name="Bhonagiri V."/>
            <person name="Nash W.E."/>
            <person name="Mardis E.R."/>
            <person name="Wilson R.K."/>
        </authorList>
    </citation>
    <scope>NUCLEOTIDE SEQUENCE [LARGE SCALE GENOMIC DNA]</scope>
    <source>
        <strain evidence="7">DSM 10507 / JCM 14656 / S5a33</strain>
    </source>
</reference>
<dbReference type="Gene3D" id="2.60.40.1080">
    <property type="match status" value="2"/>
</dbReference>
<organism evidence="6 7">
    <name type="scientific">Blautia hydrogenotrophica (strain DSM 10507 / JCM 14656 / S5a33)</name>
    <name type="common">Ruminococcus hydrogenotrophicus</name>
    <dbReference type="NCBI Taxonomy" id="476272"/>
    <lineage>
        <taxon>Bacteria</taxon>
        <taxon>Bacillati</taxon>
        <taxon>Bacillota</taxon>
        <taxon>Clostridia</taxon>
        <taxon>Lachnospirales</taxon>
        <taxon>Lachnospiraceae</taxon>
        <taxon>Blautia</taxon>
    </lineage>
</organism>
<dbReference type="HOGENOM" id="CLU_241562_0_0_9"/>
<dbReference type="SMART" id="SM00635">
    <property type="entry name" value="BID_2"/>
    <property type="match status" value="2"/>
</dbReference>
<dbReference type="NCBIfam" id="TIGR02543">
    <property type="entry name" value="List_Bact_rpt"/>
    <property type="match status" value="2"/>
</dbReference>
<dbReference type="GO" id="GO:0030313">
    <property type="term" value="C:cell envelope"/>
    <property type="evidence" value="ECO:0007669"/>
    <property type="project" value="UniProtKB-SubCell"/>
</dbReference>
<dbReference type="InterPro" id="IPR003343">
    <property type="entry name" value="Big_2"/>
</dbReference>
<feature type="coiled-coil region" evidence="3">
    <location>
        <begin position="653"/>
        <end position="726"/>
    </location>
</feature>
<keyword evidence="7" id="KW-1185">Reference proteome</keyword>
<feature type="domain" description="Fibronectin type-III" evidence="5">
    <location>
        <begin position="1392"/>
        <end position="1489"/>
    </location>
</feature>
<evidence type="ECO:0000259" key="5">
    <source>
        <dbReference type="PROSITE" id="PS50853"/>
    </source>
</evidence>
<dbReference type="Gene3D" id="1.50.10.20">
    <property type="match status" value="1"/>
</dbReference>
<keyword evidence="3" id="KW-0175">Coiled coil</keyword>
<comment type="caution">
    <text evidence="6">The sequence shown here is derived from an EMBL/GenBank/DDBJ whole genome shotgun (WGS) entry which is preliminary data.</text>
</comment>
<dbReference type="PANTHER" id="PTHR46708">
    <property type="entry name" value="TENASCIN"/>
    <property type="match status" value="1"/>
</dbReference>
<comment type="subcellular location">
    <subcellularLocation>
        <location evidence="1">Cell envelope</location>
    </subcellularLocation>
</comment>
<evidence type="ECO:0000256" key="3">
    <source>
        <dbReference type="SAM" id="Coils"/>
    </source>
</evidence>
<dbReference type="eggNOG" id="COG1657">
    <property type="taxonomic scope" value="Bacteria"/>
</dbReference>
<keyword evidence="4" id="KW-1133">Transmembrane helix</keyword>
<dbReference type="PANTHER" id="PTHR46708:SF2">
    <property type="entry name" value="FIBRONECTIN TYPE-III DOMAIN-CONTAINING PROTEIN"/>
    <property type="match status" value="1"/>
</dbReference>